<reference evidence="2" key="1">
    <citation type="submission" date="2019-10" db="EMBL/GenBank/DDBJ databases">
        <title>Lacipirellula parvula gen. nov., sp. nov., representing a lineage of planctomycetes widespread in freshwater anoxic habitats, and description of the family Lacipirellulaceae.</title>
        <authorList>
            <person name="Dedysh S.N."/>
            <person name="Kulichevskaya I.S."/>
            <person name="Beletsky A.V."/>
            <person name="Rakitin A.L."/>
            <person name="Mardanov A.V."/>
            <person name="Ivanova A.A."/>
            <person name="Saltykova V.X."/>
            <person name="Rijpstra W.I.C."/>
            <person name="Sinninghe Damste J.S."/>
            <person name="Ravin N.V."/>
        </authorList>
    </citation>
    <scope>NUCLEOTIDE SEQUENCE [LARGE SCALE GENOMIC DNA]</scope>
    <source>
        <strain evidence="2">PX69</strain>
    </source>
</reference>
<name>A0A5K7X9V2_9BACT</name>
<proteinExistence type="predicted"/>
<dbReference type="AlphaFoldDB" id="A0A5K7X9V2"/>
<gene>
    <name evidence="1" type="ORF">PLANPX_0728</name>
</gene>
<dbReference type="EMBL" id="AP021861">
    <property type="protein sequence ID" value="BBO31116.1"/>
    <property type="molecule type" value="Genomic_DNA"/>
</dbReference>
<dbReference type="KEGG" id="lpav:PLANPX_0728"/>
<accession>A0A5K7X9V2</accession>
<organism evidence="1 2">
    <name type="scientific">Lacipirellula parvula</name>
    <dbReference type="NCBI Taxonomy" id="2650471"/>
    <lineage>
        <taxon>Bacteria</taxon>
        <taxon>Pseudomonadati</taxon>
        <taxon>Planctomycetota</taxon>
        <taxon>Planctomycetia</taxon>
        <taxon>Pirellulales</taxon>
        <taxon>Lacipirellulaceae</taxon>
        <taxon>Lacipirellula</taxon>
    </lineage>
</organism>
<evidence type="ECO:0000313" key="2">
    <source>
        <dbReference type="Proteomes" id="UP000326837"/>
    </source>
</evidence>
<keyword evidence="2" id="KW-1185">Reference proteome</keyword>
<protein>
    <submittedName>
        <fullName evidence="1">Uncharacterized protein</fullName>
    </submittedName>
</protein>
<evidence type="ECO:0000313" key="1">
    <source>
        <dbReference type="EMBL" id="BBO31116.1"/>
    </source>
</evidence>
<sequence length="237" mass="26258">MDASVRAVERELVRSVVAGRGGRKRGPRAEARRVRRMVACEAAASTRDYFRVVRSTCRRQPCCVRVKILFTVAGRLAACQFWEYVSVAVSARRELLPPPRGPICPRFVILTRATIGERPRDCGDSPELPGFLLVAARMLAARSRFAAIKLHIACRELREPRRREPAALEKALFSERNGSRGVDSRAVAVAGRMAASKALPRRVFLWEASPTPIPVTTTGDCGGSKLLRGRRPLPQIF</sequence>
<dbReference type="Proteomes" id="UP000326837">
    <property type="component" value="Chromosome"/>
</dbReference>